<dbReference type="SUPFAM" id="SSF51412">
    <property type="entry name" value="Inosine monophosphate dehydrogenase (IMPDH)"/>
    <property type="match status" value="1"/>
</dbReference>
<name>A0ABT8SCL9_9BURK</name>
<keyword evidence="2" id="KW-0288">FMN</keyword>
<dbReference type="Proteomes" id="UP001169027">
    <property type="component" value="Unassembled WGS sequence"/>
</dbReference>
<dbReference type="Pfam" id="PF19825">
    <property type="entry name" value="DUF6306"/>
    <property type="match status" value="1"/>
</dbReference>
<dbReference type="Pfam" id="PF03060">
    <property type="entry name" value="NMO"/>
    <property type="match status" value="1"/>
</dbReference>
<evidence type="ECO:0000256" key="1">
    <source>
        <dbReference type="ARBA" id="ARBA00022630"/>
    </source>
</evidence>
<evidence type="ECO:0000256" key="3">
    <source>
        <dbReference type="ARBA" id="ARBA00023002"/>
    </source>
</evidence>
<dbReference type="RefSeq" id="WP_301814793.1">
    <property type="nucleotide sequence ID" value="NZ_JAUJZH010000030.1"/>
</dbReference>
<dbReference type="InterPro" id="IPR004136">
    <property type="entry name" value="NMO"/>
</dbReference>
<dbReference type="CDD" id="cd04730">
    <property type="entry name" value="NPD_like"/>
    <property type="match status" value="1"/>
</dbReference>
<evidence type="ECO:0000313" key="6">
    <source>
        <dbReference type="EMBL" id="MDO1536651.1"/>
    </source>
</evidence>
<feature type="coiled-coil region" evidence="4">
    <location>
        <begin position="480"/>
        <end position="507"/>
    </location>
</feature>
<dbReference type="InterPro" id="IPR013785">
    <property type="entry name" value="Aldolase_TIM"/>
</dbReference>
<dbReference type="EMBL" id="JAUKVY010000030">
    <property type="protein sequence ID" value="MDO1536651.1"/>
    <property type="molecule type" value="Genomic_DNA"/>
</dbReference>
<keyword evidence="6" id="KW-0503">Monooxygenase</keyword>
<evidence type="ECO:0000256" key="4">
    <source>
        <dbReference type="SAM" id="Coils"/>
    </source>
</evidence>
<keyword evidence="4" id="KW-0175">Coiled coil</keyword>
<keyword evidence="1" id="KW-0285">Flavoprotein</keyword>
<dbReference type="PANTHER" id="PTHR32332:SF20">
    <property type="entry name" value="2-NITROPROPANE DIOXYGENASE-LIKE PROTEIN"/>
    <property type="match status" value="1"/>
</dbReference>
<evidence type="ECO:0000256" key="2">
    <source>
        <dbReference type="ARBA" id="ARBA00022643"/>
    </source>
</evidence>
<comment type="caution">
    <text evidence="6">The sequence shown here is derived from an EMBL/GenBank/DDBJ whole genome shotgun (WGS) entry which is preliminary data.</text>
</comment>
<proteinExistence type="predicted"/>
<feature type="domain" description="DUF6306" evidence="5">
    <location>
        <begin position="371"/>
        <end position="496"/>
    </location>
</feature>
<evidence type="ECO:0000259" key="5">
    <source>
        <dbReference type="Pfam" id="PF19825"/>
    </source>
</evidence>
<organism evidence="6 7">
    <name type="scientific">Variovorax ginsengisoli</name>
    <dbReference type="NCBI Taxonomy" id="363844"/>
    <lineage>
        <taxon>Bacteria</taxon>
        <taxon>Pseudomonadati</taxon>
        <taxon>Pseudomonadota</taxon>
        <taxon>Betaproteobacteria</taxon>
        <taxon>Burkholderiales</taxon>
        <taxon>Comamonadaceae</taxon>
        <taxon>Variovorax</taxon>
    </lineage>
</organism>
<keyword evidence="7" id="KW-1185">Reference proteome</keyword>
<evidence type="ECO:0000313" key="7">
    <source>
        <dbReference type="Proteomes" id="UP001169027"/>
    </source>
</evidence>
<dbReference type="InterPro" id="IPR046273">
    <property type="entry name" value="DUF6306"/>
</dbReference>
<reference evidence="6" key="1">
    <citation type="submission" date="2023-06" db="EMBL/GenBank/DDBJ databases">
        <authorList>
            <person name="Jiang Y."/>
            <person name="Liu Q."/>
        </authorList>
    </citation>
    <scope>NUCLEOTIDE SEQUENCE</scope>
    <source>
        <strain evidence="6">CGMCC 1.12090</strain>
    </source>
</reference>
<protein>
    <submittedName>
        <fullName evidence="6">Nitronate monooxygenase</fullName>
    </submittedName>
</protein>
<sequence length="513" mass="55000">MKADAEFVATGALESGSLHRPVCDLLGCRYPLVLAGMGGVARSELVSAVSLAGGFGLLGMVRETPAFIRDEVQKVRASTTARFGVSIIPAATDPNLLERQVATCIELAVPVVCLFWDLSFATIERLRSANILVVCQVGCADEARLAQQAGAQIVVAQGIEAGGHVRGRLPLVELLPRVLEAVGVPVLAAGGLSDGQDVASVLSLGAQGALLGTALLATKESFAHDFHKRAIVEAKEEGTVLTDAFHINWPRGAMVRVLKNSVTRGERGNPFSSGRVPIGAEPERPIYLFSTDSPLRSTTGDLEAMALYAGEGAARIRNVTSAVERLREIARDAAEALHVAVDTPAPGVELSSPVCYASELDGAYLGQAEPQEVGEALNELLEAERAGARVLMVLAKDVKDEALRQALQSARRDEVRWCGMLIKAIQFRRETPSTRTGAFFGKTMAIDGLAARLAFLNRGQEWVARRLRHLIPRLPESLLQEELSEMLSSHEHNIAEMQNQLLALSTEGDRSRT</sequence>
<keyword evidence="3" id="KW-0560">Oxidoreductase</keyword>
<gene>
    <name evidence="6" type="ORF">Q2T77_30695</name>
</gene>
<dbReference type="Gene3D" id="3.20.20.70">
    <property type="entry name" value="Aldolase class I"/>
    <property type="match status" value="1"/>
</dbReference>
<dbReference type="GO" id="GO:0004497">
    <property type="term" value="F:monooxygenase activity"/>
    <property type="evidence" value="ECO:0007669"/>
    <property type="project" value="UniProtKB-KW"/>
</dbReference>
<accession>A0ABT8SCL9</accession>
<dbReference type="PANTHER" id="PTHR32332">
    <property type="entry name" value="2-NITROPROPANE DIOXYGENASE"/>
    <property type="match status" value="1"/>
</dbReference>